<evidence type="ECO:0000313" key="1">
    <source>
        <dbReference type="EMBL" id="KAI4467997.1"/>
    </source>
</evidence>
<gene>
    <name evidence="1" type="ORF">MML48_2g00010102</name>
</gene>
<name>A0ACB9TMI7_HOLOL</name>
<keyword evidence="2" id="KW-1185">Reference proteome</keyword>
<organism evidence="1 2">
    <name type="scientific">Holotrichia oblita</name>
    <name type="common">Chafer beetle</name>
    <dbReference type="NCBI Taxonomy" id="644536"/>
    <lineage>
        <taxon>Eukaryota</taxon>
        <taxon>Metazoa</taxon>
        <taxon>Ecdysozoa</taxon>
        <taxon>Arthropoda</taxon>
        <taxon>Hexapoda</taxon>
        <taxon>Insecta</taxon>
        <taxon>Pterygota</taxon>
        <taxon>Neoptera</taxon>
        <taxon>Endopterygota</taxon>
        <taxon>Coleoptera</taxon>
        <taxon>Polyphaga</taxon>
        <taxon>Scarabaeiformia</taxon>
        <taxon>Scarabaeidae</taxon>
        <taxon>Melolonthinae</taxon>
        <taxon>Holotrichia</taxon>
    </lineage>
</organism>
<dbReference type="EMBL" id="CM043016">
    <property type="protein sequence ID" value="KAI4467997.1"/>
    <property type="molecule type" value="Genomic_DNA"/>
</dbReference>
<sequence length="378" mass="42667">MQEKEEKLLKLYENQQKRTIERVSKGSAGSDGSITTTMTTTANLTAIQGGKVRQMFDERRQKAGIDRSYPLEPLKPNINNIVKSNSDKNKSIITKHTVKSTVQKSLKTIKNGKPGINKREAIEGMYTNENGNENFEEQRHNYENELNDLIEQDNDLVNLMNNHNLGNNIDDEEMPNVELDDSDEPAFTGKLANVGGILVSQIETNRKSEQKNPLLRPSRKPVTSQPPQKKTTVQKATSKPKQVNSKDTPTRELKALEQSNTSVKNKLASPNKLNMSTKRSPNERVPSTNRPSARQTPRGPPSAATKDDLSTCKFCNRRFAPDRLQIHEDICARTGKKKRKTYDALKHRVQGTELEPFARKSIKVQQKVKLQANNRSNE</sequence>
<comment type="caution">
    <text evidence="1">The sequence shown here is derived from an EMBL/GenBank/DDBJ whole genome shotgun (WGS) entry which is preliminary data.</text>
</comment>
<evidence type="ECO:0000313" key="2">
    <source>
        <dbReference type="Proteomes" id="UP001056778"/>
    </source>
</evidence>
<accession>A0ACB9TMI7</accession>
<reference evidence="1" key="1">
    <citation type="submission" date="2022-04" db="EMBL/GenBank/DDBJ databases">
        <title>Chromosome-scale genome assembly of Holotrichia oblita Faldermann.</title>
        <authorList>
            <person name="Rongchong L."/>
        </authorList>
    </citation>
    <scope>NUCLEOTIDE SEQUENCE</scope>
    <source>
        <strain evidence="1">81SQS9</strain>
    </source>
</reference>
<proteinExistence type="predicted"/>
<protein>
    <submittedName>
        <fullName evidence="1">Zinc finger c2hc domain-containing protein 1c</fullName>
    </submittedName>
</protein>
<dbReference type="Proteomes" id="UP001056778">
    <property type="component" value="Chromosome 2"/>
</dbReference>